<feature type="region of interest" description="Disordered" evidence="1">
    <location>
        <begin position="457"/>
        <end position="558"/>
    </location>
</feature>
<feature type="compositionally biased region" description="Basic and acidic residues" evidence="1">
    <location>
        <begin position="91"/>
        <end position="108"/>
    </location>
</feature>
<feature type="compositionally biased region" description="Acidic residues" evidence="1">
    <location>
        <begin position="526"/>
        <end position="541"/>
    </location>
</feature>
<sequence length="558" mass="59507">MGCAVSAQKGTTEGGRKKKKGTKKRTKKQQQMDEGANQDDCPGDGVLHASQQHQQQHQNGAGDSRGSDTAAGRRRSIQEFPVNSATAGVSSHHDDNDSPKTGEEETDHHQHHHHRPREQEPERSVPVVMNPLVASPNRIPSGSDGMSSIPLSRVVGQQQHHNNNGNSVRVSSVGIPQPPNHSLSLRDPGGESTGKGSQVSASLDARSHSLVPIGARDSATSSNRKQAEERRQLVGQIRGADVASDCSNDGSTAAGADADHHRKEQQEDHNEVDSDSRSDVEDPRRPSEFPDQTDDPEVAAMRLSCPEFHVDAAPLFVLVQLFRQGKLPINQNGDHTIGGAFRTKMRFRDVAGWMAEVGTIPAGVVSLSHQDRSKGQSNDQKLTARLLEQNHRLLLQLRSRTTPGGAGNNGNNNSGYPTNAPLNFVASLSGPQGGSPALGSVSGGGAGSPVFQTAQQTVSGGNASSGLASSTPHVVPPNMFTKTSGVDQNNLLGAGNGGGSSFEDDAARRYSRGSNRNKIPDRNTGGEDDFDATNFYEELEDEERRLSTIKESSSDEDF</sequence>
<dbReference type="EMBL" id="CYKH01002123">
    <property type="protein sequence ID" value="CUI15389.1"/>
    <property type="molecule type" value="Genomic_DNA"/>
</dbReference>
<organism evidence="2 3">
    <name type="scientific">Bodo saltans</name>
    <name type="common">Flagellated protozoan</name>
    <dbReference type="NCBI Taxonomy" id="75058"/>
    <lineage>
        <taxon>Eukaryota</taxon>
        <taxon>Discoba</taxon>
        <taxon>Euglenozoa</taxon>
        <taxon>Kinetoplastea</taxon>
        <taxon>Metakinetoplastina</taxon>
        <taxon>Eubodonida</taxon>
        <taxon>Bodonidae</taxon>
        <taxon>Bodo</taxon>
    </lineage>
</organism>
<protein>
    <submittedName>
        <fullName evidence="2">Uncharacterized protein</fullName>
    </submittedName>
</protein>
<feature type="compositionally biased region" description="Low complexity" evidence="1">
    <location>
        <begin position="459"/>
        <end position="470"/>
    </location>
</feature>
<proteinExistence type="predicted"/>
<accession>A0A0S4KLY2</accession>
<dbReference type="Proteomes" id="UP000051952">
    <property type="component" value="Unassembled WGS sequence"/>
</dbReference>
<evidence type="ECO:0000313" key="3">
    <source>
        <dbReference type="Proteomes" id="UP000051952"/>
    </source>
</evidence>
<dbReference type="AlphaFoldDB" id="A0A0S4KLY2"/>
<name>A0A0S4KLY2_BODSA</name>
<evidence type="ECO:0000313" key="2">
    <source>
        <dbReference type="EMBL" id="CUI15389.1"/>
    </source>
</evidence>
<feature type="region of interest" description="Disordered" evidence="1">
    <location>
        <begin position="1"/>
        <end position="297"/>
    </location>
</feature>
<evidence type="ECO:0000256" key="1">
    <source>
        <dbReference type="SAM" id="MobiDB-lite"/>
    </source>
</evidence>
<feature type="compositionally biased region" description="Basic and acidic residues" evidence="1">
    <location>
        <begin position="257"/>
        <end position="288"/>
    </location>
</feature>
<gene>
    <name evidence="2" type="ORF">BSAL_41055</name>
</gene>
<dbReference type="VEuPathDB" id="TriTrypDB:BSAL_41055"/>
<reference evidence="3" key="1">
    <citation type="submission" date="2015-09" db="EMBL/GenBank/DDBJ databases">
        <authorList>
            <consortium name="Pathogen Informatics"/>
        </authorList>
    </citation>
    <scope>NUCLEOTIDE SEQUENCE [LARGE SCALE GENOMIC DNA]</scope>
    <source>
        <strain evidence="3">Lake Konstanz</strain>
    </source>
</reference>
<keyword evidence="3" id="KW-1185">Reference proteome</keyword>
<feature type="compositionally biased region" description="Low complexity" evidence="1">
    <location>
        <begin position="156"/>
        <end position="174"/>
    </location>
</feature>
<feature type="compositionally biased region" description="Basic residues" evidence="1">
    <location>
        <begin position="16"/>
        <end position="28"/>
    </location>
</feature>
<feature type="compositionally biased region" description="Polar residues" evidence="1">
    <location>
        <begin position="138"/>
        <end position="150"/>
    </location>
</feature>
<feature type="region of interest" description="Disordered" evidence="1">
    <location>
        <begin position="400"/>
        <end position="428"/>
    </location>
</feature>